<proteinExistence type="predicted"/>
<evidence type="ECO:0000313" key="3">
    <source>
        <dbReference type="Proteomes" id="UP000821866"/>
    </source>
</evidence>
<feature type="compositionally biased region" description="Polar residues" evidence="1">
    <location>
        <begin position="57"/>
        <end position="70"/>
    </location>
</feature>
<dbReference type="EMBL" id="JABSTU010000011">
    <property type="protein sequence ID" value="KAH8009909.1"/>
    <property type="molecule type" value="Genomic_DNA"/>
</dbReference>
<evidence type="ECO:0000313" key="2">
    <source>
        <dbReference type="EMBL" id="KAH8009909.1"/>
    </source>
</evidence>
<sequence length="184" mass="20250">MPLKQRCHHSLEGHPPPRQGELPTCAQCCIVFIGAQNTASSNCKYCFINKAPPTPQLKQEAQEPTWNTHRNPCHSGPSSSHSPSLRDHSASFPSLGNSQQQRRESRSPFVTRRPVVQLNDVTAGPDYKPGAQSHAQPNDETASPHLTEGPNQPGTAHRCLVHPVEPSEKRSSRWPGSGAPRHHY</sequence>
<accession>A0A9J6D781</accession>
<reference evidence="2" key="2">
    <citation type="submission" date="2021-09" db="EMBL/GenBank/DDBJ databases">
        <authorList>
            <person name="Jia N."/>
            <person name="Wang J."/>
            <person name="Shi W."/>
            <person name="Du L."/>
            <person name="Sun Y."/>
            <person name="Zhan W."/>
            <person name="Jiang J."/>
            <person name="Wang Q."/>
            <person name="Zhang B."/>
            <person name="Ji P."/>
            <person name="Sakyi L.B."/>
            <person name="Cui X."/>
            <person name="Yuan T."/>
            <person name="Jiang B."/>
            <person name="Yang W."/>
            <person name="Lam T.T.-Y."/>
            <person name="Chang Q."/>
            <person name="Ding S."/>
            <person name="Wang X."/>
            <person name="Zhu J."/>
            <person name="Ruan X."/>
            <person name="Zhao L."/>
            <person name="Wei J."/>
            <person name="Que T."/>
            <person name="Du C."/>
            <person name="Cheng J."/>
            <person name="Dai P."/>
            <person name="Han X."/>
            <person name="Huang E."/>
            <person name="Gao Y."/>
            <person name="Liu J."/>
            <person name="Shao H."/>
            <person name="Ye R."/>
            <person name="Li L."/>
            <person name="Wei W."/>
            <person name="Wang X."/>
            <person name="Wang C."/>
            <person name="Huo Q."/>
            <person name="Li W."/>
            <person name="Guo W."/>
            <person name="Chen H."/>
            <person name="Chen S."/>
            <person name="Zhou L."/>
            <person name="Zhou L."/>
            <person name="Ni X."/>
            <person name="Tian J."/>
            <person name="Zhou Y."/>
            <person name="Sheng Y."/>
            <person name="Liu T."/>
            <person name="Pan Y."/>
            <person name="Xia L."/>
            <person name="Li J."/>
            <person name="Zhao F."/>
            <person name="Cao W."/>
        </authorList>
    </citation>
    <scope>NUCLEOTIDE SEQUENCE</scope>
    <source>
        <strain evidence="2">Rmic-2018</strain>
        <tissue evidence="2">Larvae</tissue>
    </source>
</reference>
<evidence type="ECO:0000256" key="1">
    <source>
        <dbReference type="SAM" id="MobiDB-lite"/>
    </source>
</evidence>
<dbReference type="Proteomes" id="UP000821866">
    <property type="component" value="Chromosome 9"/>
</dbReference>
<dbReference type="AlphaFoldDB" id="A0A9J6D781"/>
<gene>
    <name evidence="2" type="ORF">HPB51_021707</name>
</gene>
<feature type="compositionally biased region" description="Low complexity" evidence="1">
    <location>
        <begin position="73"/>
        <end position="83"/>
    </location>
</feature>
<keyword evidence="3" id="KW-1185">Reference proteome</keyword>
<name>A0A9J6D781_RHIMP</name>
<organism evidence="2 3">
    <name type="scientific">Rhipicephalus microplus</name>
    <name type="common">Cattle tick</name>
    <name type="synonym">Boophilus microplus</name>
    <dbReference type="NCBI Taxonomy" id="6941"/>
    <lineage>
        <taxon>Eukaryota</taxon>
        <taxon>Metazoa</taxon>
        <taxon>Ecdysozoa</taxon>
        <taxon>Arthropoda</taxon>
        <taxon>Chelicerata</taxon>
        <taxon>Arachnida</taxon>
        <taxon>Acari</taxon>
        <taxon>Parasitiformes</taxon>
        <taxon>Ixodida</taxon>
        <taxon>Ixodoidea</taxon>
        <taxon>Ixodidae</taxon>
        <taxon>Rhipicephalinae</taxon>
        <taxon>Rhipicephalus</taxon>
        <taxon>Boophilus</taxon>
    </lineage>
</organism>
<comment type="caution">
    <text evidence="2">The sequence shown here is derived from an EMBL/GenBank/DDBJ whole genome shotgun (WGS) entry which is preliminary data.</text>
</comment>
<reference evidence="2" key="1">
    <citation type="journal article" date="2020" name="Cell">
        <title>Large-Scale Comparative Analyses of Tick Genomes Elucidate Their Genetic Diversity and Vector Capacities.</title>
        <authorList>
            <consortium name="Tick Genome and Microbiome Consortium (TIGMIC)"/>
            <person name="Jia N."/>
            <person name="Wang J."/>
            <person name="Shi W."/>
            <person name="Du L."/>
            <person name="Sun Y."/>
            <person name="Zhan W."/>
            <person name="Jiang J.F."/>
            <person name="Wang Q."/>
            <person name="Zhang B."/>
            <person name="Ji P."/>
            <person name="Bell-Sakyi L."/>
            <person name="Cui X.M."/>
            <person name="Yuan T.T."/>
            <person name="Jiang B.G."/>
            <person name="Yang W.F."/>
            <person name="Lam T.T."/>
            <person name="Chang Q.C."/>
            <person name="Ding S.J."/>
            <person name="Wang X.J."/>
            <person name="Zhu J.G."/>
            <person name="Ruan X.D."/>
            <person name="Zhao L."/>
            <person name="Wei J.T."/>
            <person name="Ye R.Z."/>
            <person name="Que T.C."/>
            <person name="Du C.H."/>
            <person name="Zhou Y.H."/>
            <person name="Cheng J.X."/>
            <person name="Dai P.F."/>
            <person name="Guo W.B."/>
            <person name="Han X.H."/>
            <person name="Huang E.J."/>
            <person name="Li L.F."/>
            <person name="Wei W."/>
            <person name="Gao Y.C."/>
            <person name="Liu J.Z."/>
            <person name="Shao H.Z."/>
            <person name="Wang X."/>
            <person name="Wang C.C."/>
            <person name="Yang T.C."/>
            <person name="Huo Q.B."/>
            <person name="Li W."/>
            <person name="Chen H.Y."/>
            <person name="Chen S.E."/>
            <person name="Zhou L.G."/>
            <person name="Ni X.B."/>
            <person name="Tian J.H."/>
            <person name="Sheng Y."/>
            <person name="Liu T."/>
            <person name="Pan Y.S."/>
            <person name="Xia L.Y."/>
            <person name="Li J."/>
            <person name="Zhao F."/>
            <person name="Cao W.C."/>
        </authorList>
    </citation>
    <scope>NUCLEOTIDE SEQUENCE</scope>
    <source>
        <strain evidence="2">Rmic-2018</strain>
    </source>
</reference>
<feature type="region of interest" description="Disordered" evidence="1">
    <location>
        <begin position="57"/>
        <end position="184"/>
    </location>
</feature>
<protein>
    <submittedName>
        <fullName evidence="2">Uncharacterized protein</fullName>
    </submittedName>
</protein>